<evidence type="ECO:0000313" key="1">
    <source>
        <dbReference type="EMBL" id="QBK94019.1"/>
    </source>
</evidence>
<sequence length="206" mass="23719">MFYLLKNDLYFHLIKVQKHNHISTFGMNRLIDLTGFDKDTFTEISTLGVIGGGSVVYALNDFVPKQSVGDIDIFVFGENKKIFNKLSVIIRAATGCLFPKESEYYWKEANLMQVVTFENSRGKPIQLILSKMKDSQELVSNFTLDYVKCYFHKGMFGVTEDARQAHASRKITLPDNPQKDIEIRVQKAIKKGFEVCDGEWEFSHWK</sequence>
<protein>
    <submittedName>
        <fullName evidence="1">tRNA nucleotidyltransferase/poly(A) polymerase</fullName>
    </submittedName>
</protein>
<keyword evidence="1" id="KW-0808">Transferase</keyword>
<dbReference type="GO" id="GO:0016740">
    <property type="term" value="F:transferase activity"/>
    <property type="evidence" value="ECO:0007669"/>
    <property type="project" value="UniProtKB-KW"/>
</dbReference>
<organism evidence="1">
    <name type="scientific">Pithovirus LCPAC406</name>
    <dbReference type="NCBI Taxonomy" id="2506599"/>
    <lineage>
        <taxon>Viruses</taxon>
        <taxon>Pithoviruses</taxon>
    </lineage>
</organism>
<reference evidence="1" key="1">
    <citation type="journal article" date="2019" name="MBio">
        <title>Virus Genomes from Deep Sea Sediments Expand the Ocean Megavirome and Support Independent Origins of Viral Gigantism.</title>
        <authorList>
            <person name="Backstrom D."/>
            <person name="Yutin N."/>
            <person name="Jorgensen S.L."/>
            <person name="Dharamshi J."/>
            <person name="Homa F."/>
            <person name="Zaremba-Niedwiedzka K."/>
            <person name="Spang A."/>
            <person name="Wolf Y.I."/>
            <person name="Koonin E.V."/>
            <person name="Ettema T.J."/>
        </authorList>
    </citation>
    <scope>NUCLEOTIDE SEQUENCE</scope>
</reference>
<gene>
    <name evidence="1" type="ORF">LCPAC406_03330</name>
</gene>
<name>A0A481ZHC8_9VIRU</name>
<dbReference type="EMBL" id="MK500610">
    <property type="protein sequence ID" value="QBK94019.1"/>
    <property type="molecule type" value="Genomic_DNA"/>
</dbReference>
<proteinExistence type="predicted"/>
<accession>A0A481ZHC8</accession>